<dbReference type="GO" id="GO:0020037">
    <property type="term" value="F:heme binding"/>
    <property type="evidence" value="ECO:0007669"/>
    <property type="project" value="InterPro"/>
</dbReference>
<dbReference type="AlphaFoldDB" id="A0A1J5RSV9"/>
<reference evidence="5" key="1">
    <citation type="submission" date="2016-10" db="EMBL/GenBank/DDBJ databases">
        <title>Sequence of Gallionella enrichment culture.</title>
        <authorList>
            <person name="Poehlein A."/>
            <person name="Muehling M."/>
            <person name="Daniel R."/>
        </authorList>
    </citation>
    <scope>NUCLEOTIDE SEQUENCE</scope>
</reference>
<keyword evidence="3" id="KW-0408">Iron</keyword>
<dbReference type="PROSITE" id="PS51007">
    <property type="entry name" value="CYTC"/>
    <property type="match status" value="1"/>
</dbReference>
<sequence length="121" mass="13152">MKPHINAKLLISFSAAAAALCFAAAASAAVNADDAEYLARSNNCFKCHRVSGPKKDGPDYKDVAAKYKGKPDAEAKLIHHITSGEMAKFPDGHSEHHKIIKTDPPKDMNQIKNLVDWILAQ</sequence>
<keyword evidence="2" id="KW-0479">Metal-binding</keyword>
<dbReference type="Gene3D" id="1.10.760.10">
    <property type="entry name" value="Cytochrome c-like domain"/>
    <property type="match status" value="1"/>
</dbReference>
<protein>
    <submittedName>
        <fullName evidence="5">Cytochrome c-551</fullName>
    </submittedName>
</protein>
<evidence type="ECO:0000259" key="4">
    <source>
        <dbReference type="PROSITE" id="PS51007"/>
    </source>
</evidence>
<dbReference type="EMBL" id="MLJW01000111">
    <property type="protein sequence ID" value="OIQ99054.1"/>
    <property type="molecule type" value="Genomic_DNA"/>
</dbReference>
<evidence type="ECO:0000313" key="5">
    <source>
        <dbReference type="EMBL" id="OIQ99054.1"/>
    </source>
</evidence>
<gene>
    <name evidence="5" type="primary">nirM_3</name>
    <name evidence="5" type="ORF">GALL_189680</name>
</gene>
<evidence type="ECO:0000256" key="2">
    <source>
        <dbReference type="ARBA" id="ARBA00022723"/>
    </source>
</evidence>
<accession>A0A1J5RSV9</accession>
<evidence type="ECO:0000256" key="1">
    <source>
        <dbReference type="ARBA" id="ARBA00022617"/>
    </source>
</evidence>
<dbReference type="GO" id="GO:0046872">
    <property type="term" value="F:metal ion binding"/>
    <property type="evidence" value="ECO:0007669"/>
    <property type="project" value="UniProtKB-KW"/>
</dbReference>
<evidence type="ECO:0000256" key="3">
    <source>
        <dbReference type="ARBA" id="ARBA00023004"/>
    </source>
</evidence>
<organism evidence="5">
    <name type="scientific">mine drainage metagenome</name>
    <dbReference type="NCBI Taxonomy" id="410659"/>
    <lineage>
        <taxon>unclassified sequences</taxon>
        <taxon>metagenomes</taxon>
        <taxon>ecological metagenomes</taxon>
    </lineage>
</organism>
<feature type="domain" description="Cytochrome c" evidence="4">
    <location>
        <begin position="29"/>
        <end position="121"/>
    </location>
</feature>
<dbReference type="Pfam" id="PF00034">
    <property type="entry name" value="Cytochrom_C"/>
    <property type="match status" value="1"/>
</dbReference>
<dbReference type="GO" id="GO:0009055">
    <property type="term" value="F:electron transfer activity"/>
    <property type="evidence" value="ECO:0007669"/>
    <property type="project" value="InterPro"/>
</dbReference>
<dbReference type="InterPro" id="IPR036909">
    <property type="entry name" value="Cyt_c-like_dom_sf"/>
</dbReference>
<dbReference type="SUPFAM" id="SSF46626">
    <property type="entry name" value="Cytochrome c"/>
    <property type="match status" value="1"/>
</dbReference>
<comment type="caution">
    <text evidence="5">The sequence shown here is derived from an EMBL/GenBank/DDBJ whole genome shotgun (WGS) entry which is preliminary data.</text>
</comment>
<dbReference type="InterPro" id="IPR009056">
    <property type="entry name" value="Cyt_c-like_dom"/>
</dbReference>
<keyword evidence="1" id="KW-0349">Heme</keyword>
<proteinExistence type="predicted"/>
<name>A0A1J5RSV9_9ZZZZ</name>